<dbReference type="SMART" id="SM00480">
    <property type="entry name" value="POL3Bc"/>
    <property type="match status" value="1"/>
</dbReference>
<comment type="similarity">
    <text evidence="2 10">Belongs to the beta sliding clamp family.</text>
</comment>
<dbReference type="Pfam" id="PF02768">
    <property type="entry name" value="DNA_pol3_beta_3"/>
    <property type="match status" value="1"/>
</dbReference>
<evidence type="ECO:0000256" key="1">
    <source>
        <dbReference type="ARBA" id="ARBA00004496"/>
    </source>
</evidence>
<accession>A0ABT7QJM6</accession>
<protein>
    <recommendedName>
        <fullName evidence="3 10">Beta sliding clamp</fullName>
    </recommendedName>
</protein>
<dbReference type="Pfam" id="PF00712">
    <property type="entry name" value="DNA_pol3_beta"/>
    <property type="match status" value="1"/>
</dbReference>
<evidence type="ECO:0000256" key="5">
    <source>
        <dbReference type="ARBA" id="ARBA00022679"/>
    </source>
</evidence>
<dbReference type="InterPro" id="IPR001001">
    <property type="entry name" value="DNA_polIII_beta"/>
</dbReference>
<evidence type="ECO:0000256" key="8">
    <source>
        <dbReference type="ARBA" id="ARBA00022932"/>
    </source>
</evidence>
<reference evidence="14" key="2">
    <citation type="journal article" date="2023" name="Microbiome">
        <title>Synthase-selected sorting approach identifies a beta-lactone synthase in a nudibranch symbiotic bacterium.</title>
        <authorList>
            <person name="Dzunkova M."/>
            <person name="La Clair J.J."/>
            <person name="Tyml T."/>
            <person name="Doud D."/>
            <person name="Schulz F."/>
            <person name="Piquer-Esteban S."/>
            <person name="Porcel Sanchis D."/>
            <person name="Osborn A."/>
            <person name="Robinson D."/>
            <person name="Louie K.B."/>
            <person name="Bowen B.P."/>
            <person name="Bowers R.M."/>
            <person name="Lee J."/>
            <person name="Arnau V."/>
            <person name="Diaz-Villanueva W."/>
            <person name="Stepanauskas R."/>
            <person name="Gosliner T."/>
            <person name="Date S.V."/>
            <person name="Northen T.R."/>
            <person name="Cheng J.F."/>
            <person name="Burkart M.D."/>
            <person name="Woyke T."/>
        </authorList>
    </citation>
    <scope>NUCLEOTIDE SEQUENCE</scope>
    <source>
        <strain evidence="14">Df01</strain>
    </source>
</reference>
<dbReference type="InterPro" id="IPR022635">
    <property type="entry name" value="DNA_polIII_beta_C"/>
</dbReference>
<name>A0ABT7QJM6_9GAMM</name>
<gene>
    <name evidence="14" type="primary">dnaN</name>
    <name evidence="14" type="ORF">NQX30_00705</name>
</gene>
<dbReference type="NCBIfam" id="TIGR00663">
    <property type="entry name" value="dnan"/>
    <property type="match status" value="1"/>
</dbReference>
<dbReference type="Proteomes" id="UP001168167">
    <property type="component" value="Unassembled WGS sequence"/>
</dbReference>
<proteinExistence type="inferred from homology"/>
<dbReference type="PANTHER" id="PTHR30478">
    <property type="entry name" value="DNA POLYMERASE III SUBUNIT BETA"/>
    <property type="match status" value="1"/>
</dbReference>
<evidence type="ECO:0000256" key="10">
    <source>
        <dbReference type="PIRNR" id="PIRNR000804"/>
    </source>
</evidence>
<dbReference type="PIRSF" id="PIRSF000804">
    <property type="entry name" value="DNA_pol_III_b"/>
    <property type="match status" value="1"/>
</dbReference>
<keyword evidence="9" id="KW-0238">DNA-binding</keyword>
<keyword evidence="4 10" id="KW-0963">Cytoplasm</keyword>
<keyword evidence="15" id="KW-1185">Reference proteome</keyword>
<feature type="domain" description="DNA polymerase III beta sliding clamp C-terminal" evidence="13">
    <location>
        <begin position="255"/>
        <end position="377"/>
    </location>
</feature>
<feature type="domain" description="DNA polymerase III beta sliding clamp central" evidence="12">
    <location>
        <begin position="139"/>
        <end position="253"/>
    </location>
</feature>
<keyword evidence="7 10" id="KW-0235">DNA replication</keyword>
<sequence length="378" mass="41938">MKITTNQSSLLHCLDKVSGVTQGTVINPIFANVLLQAAGSSLSMTAIDQEMQIMSSCNVETDAEFGITVPAKKLQDIIRKLEKGMEVSLVFEEEKNDGGEKQLLMQLTAGRGKYKLQTLSAENFPLMGKSTDIKPLLNVQAKTLLESLRQVHYASAQQSHRTNLNGVFLESSIDGLRFVATDGHRLAMKVLTPEKMADDAQLILPRKSVNELIRNLSAEGENEIKIEAGNRVVRFCGDTFELTSNIIMETFPDYRSVIPRNNDKIALVERRSFLASLQRVSVLAEERGATVIVSLSPEGMKLECVNKENESAVEETDAKYENDAIKLCFNINFLLDILSAVEEDVFKMRLLEESSSVLIEPAGDGEPSFQYVVMPVRM</sequence>
<reference evidence="14" key="1">
    <citation type="submission" date="2022-08" db="EMBL/GenBank/DDBJ databases">
        <authorList>
            <person name="Dzunkova M."/>
            <person name="La Clair J."/>
            <person name="Tyml T."/>
            <person name="Doud D."/>
            <person name="Schulz F."/>
            <person name="Piquer S."/>
            <person name="Porcel Sanchis D."/>
            <person name="Osborn A."/>
            <person name="Robinson D."/>
            <person name="Louie K.B."/>
            <person name="Bowen B.P."/>
            <person name="Bowers R."/>
            <person name="Lee J."/>
            <person name="Arnau Llombart V."/>
            <person name="Diaz Villanueva W."/>
            <person name="Gosliner T."/>
            <person name="Northen T."/>
            <person name="Cheng J.-F."/>
            <person name="Burkart M.D."/>
            <person name="Woyke T."/>
        </authorList>
    </citation>
    <scope>NUCLEOTIDE SEQUENCE</scope>
    <source>
        <strain evidence="14">Df01</strain>
    </source>
</reference>
<comment type="caution">
    <text evidence="14">The sequence shown here is derived from an EMBL/GenBank/DDBJ whole genome shotgun (WGS) entry which is preliminary data.</text>
</comment>
<evidence type="ECO:0000256" key="7">
    <source>
        <dbReference type="ARBA" id="ARBA00022705"/>
    </source>
</evidence>
<evidence type="ECO:0000259" key="11">
    <source>
        <dbReference type="Pfam" id="PF00712"/>
    </source>
</evidence>
<dbReference type="PANTHER" id="PTHR30478:SF0">
    <property type="entry name" value="BETA SLIDING CLAMP"/>
    <property type="match status" value="1"/>
</dbReference>
<evidence type="ECO:0000256" key="6">
    <source>
        <dbReference type="ARBA" id="ARBA00022695"/>
    </source>
</evidence>
<keyword evidence="6 10" id="KW-0548">Nucleotidyltransferase</keyword>
<dbReference type="InterPro" id="IPR022637">
    <property type="entry name" value="DNA_polIII_beta_cen"/>
</dbReference>
<dbReference type="SUPFAM" id="SSF55979">
    <property type="entry name" value="DNA clamp"/>
    <property type="match status" value="3"/>
</dbReference>
<evidence type="ECO:0000256" key="3">
    <source>
        <dbReference type="ARBA" id="ARBA00021035"/>
    </source>
</evidence>
<evidence type="ECO:0000313" key="15">
    <source>
        <dbReference type="Proteomes" id="UP001168167"/>
    </source>
</evidence>
<comment type="function">
    <text evidence="10">Confers DNA tethering and processivity to DNA polymerases and other proteins. Acts as a clamp, forming a ring around DNA (a reaction catalyzed by the clamp-loading complex) which diffuses in an ATP-independent manner freely and bidirectionally along dsDNA. Initially characterized for its ability to contact the catalytic subunit of DNA polymerase III (Pol III), a complex, multichain enzyme responsible for most of the replicative synthesis in bacteria; Pol III exhibits 3'-5' exonuclease proofreading activity. The beta chain is required for initiation of replication as well as for processivity of DNA replication.</text>
</comment>
<comment type="subcellular location">
    <subcellularLocation>
        <location evidence="1 10">Cytoplasm</location>
    </subcellularLocation>
</comment>
<organism evidence="14 15">
    <name type="scientific">Candidatus Doriopsillibacter californiensis</name>
    <dbReference type="NCBI Taxonomy" id="2970740"/>
    <lineage>
        <taxon>Bacteria</taxon>
        <taxon>Pseudomonadati</taxon>
        <taxon>Pseudomonadota</taxon>
        <taxon>Gammaproteobacteria</taxon>
        <taxon>Candidatus Tethybacterales</taxon>
        <taxon>Candidatus Persebacteraceae</taxon>
        <taxon>Candidatus Doriopsillibacter</taxon>
    </lineage>
</organism>
<feature type="domain" description="DNA polymerase III beta sliding clamp N-terminal" evidence="11">
    <location>
        <begin position="1"/>
        <end position="127"/>
    </location>
</feature>
<evidence type="ECO:0000259" key="13">
    <source>
        <dbReference type="Pfam" id="PF02768"/>
    </source>
</evidence>
<evidence type="ECO:0000256" key="4">
    <source>
        <dbReference type="ARBA" id="ARBA00022490"/>
    </source>
</evidence>
<evidence type="ECO:0000313" key="14">
    <source>
        <dbReference type="EMBL" id="MDM5146908.1"/>
    </source>
</evidence>
<evidence type="ECO:0000259" key="12">
    <source>
        <dbReference type="Pfam" id="PF02767"/>
    </source>
</evidence>
<evidence type="ECO:0000256" key="2">
    <source>
        <dbReference type="ARBA" id="ARBA00010752"/>
    </source>
</evidence>
<dbReference type="GO" id="GO:0003887">
    <property type="term" value="F:DNA-directed DNA polymerase activity"/>
    <property type="evidence" value="ECO:0007669"/>
    <property type="project" value="UniProtKB-EC"/>
</dbReference>
<keyword evidence="5 10" id="KW-0808">Transferase</keyword>
<evidence type="ECO:0000256" key="9">
    <source>
        <dbReference type="ARBA" id="ARBA00023125"/>
    </source>
</evidence>
<dbReference type="CDD" id="cd00140">
    <property type="entry name" value="beta_clamp"/>
    <property type="match status" value="1"/>
</dbReference>
<dbReference type="InterPro" id="IPR046938">
    <property type="entry name" value="DNA_clamp_sf"/>
</dbReference>
<dbReference type="Gene3D" id="3.10.150.10">
    <property type="entry name" value="DNA Polymerase III, subunit A, domain 2"/>
    <property type="match status" value="3"/>
</dbReference>
<dbReference type="EMBL" id="JANQAO010000001">
    <property type="protein sequence ID" value="MDM5146908.1"/>
    <property type="molecule type" value="Genomic_DNA"/>
</dbReference>
<comment type="subunit">
    <text evidence="10">Forms a ring-shaped head-to-tail homodimer around DNA.</text>
</comment>
<keyword evidence="8 10" id="KW-0239">DNA-directed DNA polymerase</keyword>
<dbReference type="Pfam" id="PF02767">
    <property type="entry name" value="DNA_pol3_beta_2"/>
    <property type="match status" value="1"/>
</dbReference>
<dbReference type="InterPro" id="IPR022634">
    <property type="entry name" value="DNA_polIII_beta_N"/>
</dbReference>